<evidence type="ECO:0000256" key="1">
    <source>
        <dbReference type="ARBA" id="ARBA00022723"/>
    </source>
</evidence>
<dbReference type="EMBL" id="BSDD01000002">
    <property type="protein sequence ID" value="GLH70021.1"/>
    <property type="molecule type" value="Genomic_DNA"/>
</dbReference>
<evidence type="ECO:0000313" key="3">
    <source>
        <dbReference type="EMBL" id="GLH70021.1"/>
    </source>
</evidence>
<dbReference type="InterPro" id="IPR017969">
    <property type="entry name" value="Heavy-metal-associated_CS"/>
</dbReference>
<gene>
    <name evidence="3" type="ORF">GETHPA_15540</name>
</gene>
<dbReference type="Pfam" id="PF00403">
    <property type="entry name" value="HMA"/>
    <property type="match status" value="1"/>
</dbReference>
<evidence type="ECO:0000313" key="4">
    <source>
        <dbReference type="Proteomes" id="UP001165089"/>
    </source>
</evidence>
<proteinExistence type="predicted"/>
<comment type="caution">
    <text evidence="3">The sequence shown here is derived from an EMBL/GenBank/DDBJ whole genome shotgun (WGS) entry which is preliminary data.</text>
</comment>
<dbReference type="Gene3D" id="3.30.70.100">
    <property type="match status" value="1"/>
</dbReference>
<sequence length="68" mass="6995">MSIETYTVKGMTCGGCVRHVEKALKATPGVSAVTVDLASASATVEGDASFEILVAQVAEAGYEMSRKA</sequence>
<accession>A0ABQ5Q6F1</accession>
<dbReference type="CDD" id="cd00371">
    <property type="entry name" value="HMA"/>
    <property type="match status" value="1"/>
</dbReference>
<keyword evidence="4" id="KW-1185">Reference proteome</keyword>
<keyword evidence="1" id="KW-0479">Metal-binding</keyword>
<protein>
    <recommendedName>
        <fullName evidence="2">HMA domain-containing protein</fullName>
    </recommendedName>
</protein>
<dbReference type="PROSITE" id="PS01047">
    <property type="entry name" value="HMA_1"/>
    <property type="match status" value="1"/>
</dbReference>
<reference evidence="3 4" key="1">
    <citation type="journal article" date="2023" name="Antonie Van Leeuwenhoek">
        <title>Mesoterricola silvestris gen. nov., sp. nov., Mesoterricola sediminis sp. nov., Geothrix oryzae sp. nov., Geothrix edaphica sp. nov., Geothrix rubra sp. nov., and Geothrix limicola sp. nov., six novel members of Acidobacteriota isolated from soils.</title>
        <authorList>
            <person name="Itoh H."/>
            <person name="Sugisawa Y."/>
            <person name="Mise K."/>
            <person name="Xu Z."/>
            <person name="Kuniyasu M."/>
            <person name="Ushijima N."/>
            <person name="Kawano K."/>
            <person name="Kobayashi E."/>
            <person name="Shiratori Y."/>
            <person name="Masuda Y."/>
            <person name="Senoo K."/>
        </authorList>
    </citation>
    <scope>NUCLEOTIDE SEQUENCE [LARGE SCALE GENOMIC DNA]</scope>
    <source>
        <strain evidence="3 4">Red803</strain>
    </source>
</reference>
<dbReference type="Proteomes" id="UP001165089">
    <property type="component" value="Unassembled WGS sequence"/>
</dbReference>
<dbReference type="SUPFAM" id="SSF55008">
    <property type="entry name" value="HMA, heavy metal-associated domain"/>
    <property type="match status" value="1"/>
</dbReference>
<dbReference type="RefSeq" id="WP_285724313.1">
    <property type="nucleotide sequence ID" value="NZ_BSDD01000002.1"/>
</dbReference>
<name>A0ABQ5Q6F1_9BACT</name>
<dbReference type="PROSITE" id="PS50846">
    <property type="entry name" value="HMA_2"/>
    <property type="match status" value="1"/>
</dbReference>
<organism evidence="3 4">
    <name type="scientific">Geothrix rubra</name>
    <dbReference type="NCBI Taxonomy" id="2927977"/>
    <lineage>
        <taxon>Bacteria</taxon>
        <taxon>Pseudomonadati</taxon>
        <taxon>Acidobacteriota</taxon>
        <taxon>Holophagae</taxon>
        <taxon>Holophagales</taxon>
        <taxon>Holophagaceae</taxon>
        <taxon>Geothrix</taxon>
    </lineage>
</organism>
<evidence type="ECO:0000259" key="2">
    <source>
        <dbReference type="PROSITE" id="PS50846"/>
    </source>
</evidence>
<feature type="domain" description="HMA" evidence="2">
    <location>
        <begin position="2"/>
        <end position="65"/>
    </location>
</feature>
<dbReference type="InterPro" id="IPR006121">
    <property type="entry name" value="HMA_dom"/>
</dbReference>
<dbReference type="InterPro" id="IPR036163">
    <property type="entry name" value="HMA_dom_sf"/>
</dbReference>